<evidence type="ECO:0000313" key="2">
    <source>
        <dbReference type="Proteomes" id="UP000646053"/>
    </source>
</evidence>
<accession>A0A8J7Z893</accession>
<sequence length="82" mass="9730">MSRYLEWRDRIPNSSWQWIYGMLATVGLRPHEAFNCTFLDALTLQVHQQTKTGSRITRAIQPEWVELWNLTQIDRPEITKVS</sequence>
<dbReference type="AlphaFoldDB" id="A0A8J7Z893"/>
<name>A0A8J7Z893_9CYAN</name>
<organism evidence="1 2">
    <name type="scientific">Myxacorys almedinensis A</name>
    <dbReference type="NCBI Taxonomy" id="2690445"/>
    <lineage>
        <taxon>Bacteria</taxon>
        <taxon>Bacillati</taxon>
        <taxon>Cyanobacteriota</taxon>
        <taxon>Cyanophyceae</taxon>
        <taxon>Leptolyngbyales</taxon>
        <taxon>Leptolyngbyaceae</taxon>
        <taxon>Myxacorys</taxon>
        <taxon>Myxacorys almedinensis</taxon>
    </lineage>
</organism>
<dbReference type="RefSeq" id="WP_162425473.1">
    <property type="nucleotide sequence ID" value="NZ_WVIE01000048.1"/>
</dbReference>
<dbReference type="EMBL" id="WVIE01000048">
    <property type="protein sequence ID" value="NDJ19951.1"/>
    <property type="molecule type" value="Genomic_DNA"/>
</dbReference>
<dbReference type="Proteomes" id="UP000646053">
    <property type="component" value="Unassembled WGS sequence"/>
</dbReference>
<proteinExistence type="predicted"/>
<protein>
    <submittedName>
        <fullName evidence="1">Uncharacterized protein</fullName>
    </submittedName>
</protein>
<reference evidence="1" key="1">
    <citation type="submission" date="2019-12" db="EMBL/GenBank/DDBJ databases">
        <title>High-Quality draft genome sequences of three cyanobacteria isolated from the limestone walls of the Old Cathedral of Coimbra.</title>
        <authorList>
            <person name="Tiago I."/>
            <person name="Soares F."/>
            <person name="Portugal A."/>
        </authorList>
    </citation>
    <scope>NUCLEOTIDE SEQUENCE</scope>
    <source>
        <strain evidence="1">A</strain>
    </source>
</reference>
<evidence type="ECO:0000313" key="1">
    <source>
        <dbReference type="EMBL" id="NDJ19951.1"/>
    </source>
</evidence>
<gene>
    <name evidence="1" type="ORF">GS601_22180</name>
</gene>
<comment type="caution">
    <text evidence="1">The sequence shown here is derived from an EMBL/GenBank/DDBJ whole genome shotgun (WGS) entry which is preliminary data.</text>
</comment>
<keyword evidence="2" id="KW-1185">Reference proteome</keyword>